<accession>A0A292Q041</accession>
<keyword evidence="3" id="KW-1185">Reference proteome</keyword>
<evidence type="ECO:0000313" key="3">
    <source>
        <dbReference type="Proteomes" id="UP001412239"/>
    </source>
</evidence>
<proteinExistence type="predicted"/>
<feature type="region of interest" description="Disordered" evidence="1">
    <location>
        <begin position="165"/>
        <end position="215"/>
    </location>
</feature>
<reference evidence="2" key="1">
    <citation type="submission" date="2015-10" db="EMBL/GenBank/DDBJ databases">
        <authorList>
            <person name="Regsiter A."/>
            <person name="william w."/>
        </authorList>
    </citation>
    <scope>NUCLEOTIDE SEQUENCE</scope>
    <source>
        <strain evidence="2">Montdore</strain>
    </source>
</reference>
<dbReference type="AlphaFoldDB" id="A0A292Q041"/>
<evidence type="ECO:0000313" key="2">
    <source>
        <dbReference type="EMBL" id="CUS12774.1"/>
    </source>
</evidence>
<feature type="region of interest" description="Disordered" evidence="1">
    <location>
        <begin position="93"/>
        <end position="115"/>
    </location>
</feature>
<sequence>MGELSYDTMTGISGSLALKHHKSALLGGENPHRTAPAAAYDTSSSLPPTCFLLPRPQTPEFHLDYTTPELSTDPLAENFEIMSYIVMPEDLLPGGDSLEPSPPREGWKSPKPAKGYPPIALPPQVVPAPYIPSAPRDIPVLNTPMPSRKKGKKWLALPLADPDRTAVRDYHEVPYSAEQPKEREKKEDEKSASGGPRTGGQALEPSIRKNMNSRRVSAPVTIRNPADMSEVELAKIVRPSMAKRYSTLKTKKAEETKARQMEGKKKAKNASQSPIAPLLEGTVPDEEYFTTLPLALDRAWGLREAREKAVNGTGVEGSDGNCFSGDSSVWGAHVSTSAVPPTIRKNDNYITEQELFFYNQNAMPISNGYDSIRGPQGEPVDGRMLAAYLEDRRGRHADPANPIQSITHRLTVLEDAFRKLISSTNVDTQLREDLQNVTRDFQNKALAEMTLLGANLQTLQNTVASIIRRQDTVESAIVSRMQKFEEELLEDMAVSGRILGQFRELKNDTNDRLGELRQLRDDVDTLKAESVQCRFRTEHLWNNRVYRGNVQNDGATDKSG</sequence>
<dbReference type="EMBL" id="LN890983">
    <property type="protein sequence ID" value="CUS12774.1"/>
    <property type="molecule type" value="Genomic_DNA"/>
</dbReference>
<feature type="compositionally biased region" description="Basic and acidic residues" evidence="1">
    <location>
        <begin position="251"/>
        <end position="264"/>
    </location>
</feature>
<dbReference type="Proteomes" id="UP001412239">
    <property type="component" value="Unassembled WGS sequence"/>
</dbReference>
<organism evidence="2 3">
    <name type="scientific">Tuber aestivum</name>
    <name type="common">summer truffle</name>
    <dbReference type="NCBI Taxonomy" id="59557"/>
    <lineage>
        <taxon>Eukaryota</taxon>
        <taxon>Fungi</taxon>
        <taxon>Dikarya</taxon>
        <taxon>Ascomycota</taxon>
        <taxon>Pezizomycotina</taxon>
        <taxon>Pezizomycetes</taxon>
        <taxon>Pezizales</taxon>
        <taxon>Tuberaceae</taxon>
        <taxon>Tuber</taxon>
    </lineage>
</organism>
<feature type="compositionally biased region" description="Basic and acidic residues" evidence="1">
    <location>
        <begin position="179"/>
        <end position="191"/>
    </location>
</feature>
<protein>
    <submittedName>
        <fullName evidence="2">Uncharacterized protein</fullName>
    </submittedName>
</protein>
<evidence type="ECO:0000256" key="1">
    <source>
        <dbReference type="SAM" id="MobiDB-lite"/>
    </source>
</evidence>
<name>A0A292Q041_9PEZI</name>
<gene>
    <name evidence="2" type="ORF">GSTUAT00003047001</name>
</gene>
<feature type="region of interest" description="Disordered" evidence="1">
    <location>
        <begin position="251"/>
        <end position="273"/>
    </location>
</feature>